<protein>
    <submittedName>
        <fullName evidence="1">Uncharacterized protein</fullName>
    </submittedName>
</protein>
<sequence>MAHLPNRLTYHSGQTRPLLPHNHHFVNKTCEEAYMKCAEYEQHVAGADSRLDNPTSGVFARMLGYLISEAFCDRSQMYIAKQILAYSKIDGGLYKLANIYAMHIVKRFMLKEDVASSQSYKDMAEDIADEEDPDTGTLGLMERIESQKFKCAVTKATDIDQLNSERASNESMHESDSGCHLRCVHLIPRFDDSDTSLILDQNPPEGQSPLTLYKIWFTYFCICIEDMVPSEYSGLYNSPANTLAVSSEVAAHINSLTVWLDRDTNPETNNMDSTFDAALDLAYLTSEEVDKYPQRVIFDEMPMPSLLHLRLCASMARVAIWSGLKNYLLGLEGDVSEKE</sequence>
<keyword evidence="2" id="KW-1185">Reference proteome</keyword>
<name>A0A409WAN0_9AGAR</name>
<evidence type="ECO:0000313" key="1">
    <source>
        <dbReference type="EMBL" id="PPQ75565.1"/>
    </source>
</evidence>
<proteinExistence type="predicted"/>
<dbReference type="EMBL" id="NHTK01005661">
    <property type="protein sequence ID" value="PPQ75565.1"/>
    <property type="molecule type" value="Genomic_DNA"/>
</dbReference>
<dbReference type="AlphaFoldDB" id="A0A409WAN0"/>
<gene>
    <name evidence="1" type="ORF">CVT24_013239</name>
</gene>
<evidence type="ECO:0000313" key="2">
    <source>
        <dbReference type="Proteomes" id="UP000284842"/>
    </source>
</evidence>
<accession>A0A409WAN0</accession>
<dbReference type="Proteomes" id="UP000284842">
    <property type="component" value="Unassembled WGS sequence"/>
</dbReference>
<dbReference type="InParanoid" id="A0A409WAN0"/>
<organism evidence="1 2">
    <name type="scientific">Panaeolus cyanescens</name>
    <dbReference type="NCBI Taxonomy" id="181874"/>
    <lineage>
        <taxon>Eukaryota</taxon>
        <taxon>Fungi</taxon>
        <taxon>Dikarya</taxon>
        <taxon>Basidiomycota</taxon>
        <taxon>Agaricomycotina</taxon>
        <taxon>Agaricomycetes</taxon>
        <taxon>Agaricomycetidae</taxon>
        <taxon>Agaricales</taxon>
        <taxon>Agaricineae</taxon>
        <taxon>Galeropsidaceae</taxon>
        <taxon>Panaeolus</taxon>
    </lineage>
</organism>
<reference evidence="1 2" key="1">
    <citation type="journal article" date="2018" name="Evol. Lett.">
        <title>Horizontal gene cluster transfer increased hallucinogenic mushroom diversity.</title>
        <authorList>
            <person name="Reynolds H.T."/>
            <person name="Vijayakumar V."/>
            <person name="Gluck-Thaler E."/>
            <person name="Korotkin H.B."/>
            <person name="Matheny P.B."/>
            <person name="Slot J.C."/>
        </authorList>
    </citation>
    <scope>NUCLEOTIDE SEQUENCE [LARGE SCALE GENOMIC DNA]</scope>
    <source>
        <strain evidence="1 2">2629</strain>
    </source>
</reference>
<comment type="caution">
    <text evidence="1">The sequence shown here is derived from an EMBL/GenBank/DDBJ whole genome shotgun (WGS) entry which is preliminary data.</text>
</comment>
<dbReference type="OrthoDB" id="2104739at2759"/>